<accession>A0A133Q6J2</accession>
<gene>
    <name evidence="2" type="ORF">HMPREF3226_01591</name>
</gene>
<dbReference type="OrthoDB" id="1079295at2"/>
<protein>
    <submittedName>
        <fullName evidence="2">Uncharacterized protein</fullName>
    </submittedName>
</protein>
<proteinExistence type="predicted"/>
<name>A0A133Q6J2_9BACT</name>
<sequence length="78" mass="8718">MNTEDKNISNAADDRRTYLSPRTEIIKMATSNLVMASPIEIPIDSPGATDANGKQWQGDFDSWDEVDANPYKKAKSVW</sequence>
<dbReference type="PATRIC" id="fig|28128.5.peg.1630"/>
<evidence type="ECO:0000256" key="1">
    <source>
        <dbReference type="SAM" id="MobiDB-lite"/>
    </source>
</evidence>
<evidence type="ECO:0000313" key="3">
    <source>
        <dbReference type="Proteomes" id="UP000070533"/>
    </source>
</evidence>
<evidence type="ECO:0000313" key="2">
    <source>
        <dbReference type="EMBL" id="KXA38498.1"/>
    </source>
</evidence>
<dbReference type="AlphaFoldDB" id="A0A133Q6J2"/>
<keyword evidence="3" id="KW-1185">Reference proteome</keyword>
<comment type="caution">
    <text evidence="2">The sequence shown here is derived from an EMBL/GenBank/DDBJ whole genome shotgun (WGS) entry which is preliminary data.</text>
</comment>
<dbReference type="RefSeq" id="WP_060940805.1">
    <property type="nucleotide sequence ID" value="NZ_KQ957260.1"/>
</dbReference>
<organism evidence="2 3">
    <name type="scientific">Prevotella corporis</name>
    <dbReference type="NCBI Taxonomy" id="28128"/>
    <lineage>
        <taxon>Bacteria</taxon>
        <taxon>Pseudomonadati</taxon>
        <taxon>Bacteroidota</taxon>
        <taxon>Bacteroidia</taxon>
        <taxon>Bacteroidales</taxon>
        <taxon>Prevotellaceae</taxon>
        <taxon>Prevotella</taxon>
    </lineage>
</organism>
<dbReference type="EMBL" id="LRQG01000113">
    <property type="protein sequence ID" value="KXA38498.1"/>
    <property type="molecule type" value="Genomic_DNA"/>
</dbReference>
<reference evidence="3" key="1">
    <citation type="submission" date="2016-01" db="EMBL/GenBank/DDBJ databases">
        <authorList>
            <person name="Mitreva M."/>
            <person name="Pepin K.H."/>
            <person name="Mihindukulasuriya K.A."/>
            <person name="Fulton R."/>
            <person name="Fronick C."/>
            <person name="O'Laughlin M."/>
            <person name="Miner T."/>
            <person name="Herter B."/>
            <person name="Rosa B.A."/>
            <person name="Cordes M."/>
            <person name="Tomlinson C."/>
            <person name="Wollam A."/>
            <person name="Palsikar V.B."/>
            <person name="Mardis E.R."/>
            <person name="Wilson R.K."/>
        </authorList>
    </citation>
    <scope>NUCLEOTIDE SEQUENCE [LARGE SCALE GENOMIC DNA]</scope>
    <source>
        <strain evidence="3">MJR7716</strain>
    </source>
</reference>
<dbReference type="Proteomes" id="UP000070533">
    <property type="component" value="Unassembled WGS sequence"/>
</dbReference>
<feature type="region of interest" description="Disordered" evidence="1">
    <location>
        <begin position="44"/>
        <end position="65"/>
    </location>
</feature>